<dbReference type="GO" id="GO:0016791">
    <property type="term" value="F:phosphatase activity"/>
    <property type="evidence" value="ECO:0007669"/>
    <property type="project" value="TreeGrafter"/>
</dbReference>
<evidence type="ECO:0000313" key="2">
    <source>
        <dbReference type="Proteomes" id="UP000298653"/>
    </source>
</evidence>
<dbReference type="SFLD" id="SFLDS00003">
    <property type="entry name" value="Haloacid_Dehalogenase"/>
    <property type="match status" value="1"/>
</dbReference>
<proteinExistence type="predicted"/>
<keyword evidence="2" id="KW-1185">Reference proteome</keyword>
<dbReference type="InterPro" id="IPR000150">
    <property type="entry name" value="Cof"/>
</dbReference>
<dbReference type="RefSeq" id="WP_243118867.1">
    <property type="nucleotide sequence ID" value="NZ_CP040058.1"/>
</dbReference>
<dbReference type="SUPFAM" id="SSF56784">
    <property type="entry name" value="HAD-like"/>
    <property type="match status" value="1"/>
</dbReference>
<dbReference type="PROSITE" id="PS01229">
    <property type="entry name" value="COF_2"/>
    <property type="match status" value="1"/>
</dbReference>
<dbReference type="EMBL" id="CP040058">
    <property type="protein sequence ID" value="QCP34551.1"/>
    <property type="molecule type" value="Genomic_DNA"/>
</dbReference>
<dbReference type="PANTHER" id="PTHR10000">
    <property type="entry name" value="PHOSPHOSERINE PHOSPHATASE"/>
    <property type="match status" value="1"/>
</dbReference>
<gene>
    <name evidence="1" type="ORF">AR1Y2_1097</name>
</gene>
<dbReference type="InterPro" id="IPR006379">
    <property type="entry name" value="HAD-SF_hydro_IIB"/>
</dbReference>
<dbReference type="InterPro" id="IPR036412">
    <property type="entry name" value="HAD-like_sf"/>
</dbReference>
<dbReference type="AlphaFoldDB" id="A0A4P8ICX1"/>
<dbReference type="Proteomes" id="UP000298653">
    <property type="component" value="Chromosome"/>
</dbReference>
<dbReference type="Pfam" id="PF08282">
    <property type="entry name" value="Hydrolase_3"/>
    <property type="match status" value="1"/>
</dbReference>
<dbReference type="PANTHER" id="PTHR10000:SF8">
    <property type="entry name" value="HAD SUPERFAMILY HYDROLASE-LIKE, TYPE 3"/>
    <property type="match status" value="1"/>
</dbReference>
<dbReference type="CDD" id="cd07516">
    <property type="entry name" value="HAD_Pase"/>
    <property type="match status" value="1"/>
</dbReference>
<organism evidence="1 2">
    <name type="scientific">Anaerostipes rhamnosivorans</name>
    <dbReference type="NCBI Taxonomy" id="1229621"/>
    <lineage>
        <taxon>Bacteria</taxon>
        <taxon>Bacillati</taxon>
        <taxon>Bacillota</taxon>
        <taxon>Clostridia</taxon>
        <taxon>Lachnospirales</taxon>
        <taxon>Lachnospiraceae</taxon>
        <taxon>Anaerostipes</taxon>
    </lineage>
</organism>
<dbReference type="InterPro" id="IPR023214">
    <property type="entry name" value="HAD_sf"/>
</dbReference>
<dbReference type="PROSITE" id="PS01228">
    <property type="entry name" value="COF_1"/>
    <property type="match status" value="1"/>
</dbReference>
<dbReference type="GO" id="GO:0000287">
    <property type="term" value="F:magnesium ion binding"/>
    <property type="evidence" value="ECO:0007669"/>
    <property type="project" value="TreeGrafter"/>
</dbReference>
<dbReference type="NCBIfam" id="TIGR00099">
    <property type="entry name" value="Cof-subfamily"/>
    <property type="match status" value="1"/>
</dbReference>
<dbReference type="GO" id="GO:0005829">
    <property type="term" value="C:cytosol"/>
    <property type="evidence" value="ECO:0007669"/>
    <property type="project" value="TreeGrafter"/>
</dbReference>
<sequence>MLKGTVGDGMKEQEIKLIAMDMDGTLLTSQKEVTQKTVEVLEEAMDRGIQIVPATGRSVNGLPKELTDLKRLRYCILSNGARVYDLHEQRSIYKNQFDTDQILKLLEAVNPYHAFRSIAKDGKVYCYKEELYRLESFHLGEYSEEMIRASRTPVEDLKEFIQKEGGTSEKMTLFFEDQEERAKARKELTECGLYAVVASLKNNLEISLHSCNKGDALAHLMEHLDLKKENIMACGDAENDYQMIEAAGIGVVMENGSDEMKEIADYITDDHNSDGVAKAIEVLALKN</sequence>
<evidence type="ECO:0000313" key="1">
    <source>
        <dbReference type="EMBL" id="QCP34551.1"/>
    </source>
</evidence>
<dbReference type="KEGG" id="arf:AR1Y2_1097"/>
<accession>A0A4P8ICX1</accession>
<reference evidence="1 2" key="1">
    <citation type="submission" date="2019-05" db="EMBL/GenBank/DDBJ databases">
        <title>Complete genome sequencing of Anaerostipes rhamnosivorans.</title>
        <authorList>
            <person name="Bui T.P.N."/>
            <person name="de Vos W.M."/>
        </authorList>
    </citation>
    <scope>NUCLEOTIDE SEQUENCE [LARGE SCALE GENOMIC DNA]</scope>
    <source>
        <strain evidence="1 2">1y2</strain>
    </source>
</reference>
<dbReference type="Gene3D" id="3.30.1240.10">
    <property type="match status" value="1"/>
</dbReference>
<dbReference type="SFLD" id="SFLDG01140">
    <property type="entry name" value="C2.B:_Phosphomannomutase_and_P"/>
    <property type="match status" value="1"/>
</dbReference>
<dbReference type="Gene3D" id="3.40.50.1000">
    <property type="entry name" value="HAD superfamily/HAD-like"/>
    <property type="match status" value="1"/>
</dbReference>
<protein>
    <submittedName>
        <fullName evidence="1">Phosphatase YidA</fullName>
    </submittedName>
</protein>
<name>A0A4P8ICX1_9FIRM</name>
<dbReference type="NCBIfam" id="TIGR01484">
    <property type="entry name" value="HAD-SF-IIB"/>
    <property type="match status" value="1"/>
</dbReference>